<evidence type="ECO:0000256" key="2">
    <source>
        <dbReference type="ARBA" id="ARBA00013253"/>
    </source>
</evidence>
<feature type="domain" description="7,8-dihydro-6-hydroxymethylpterin-pyrophosphokinase" evidence="8">
    <location>
        <begin position="5"/>
        <end position="129"/>
    </location>
</feature>
<dbReference type="Pfam" id="PF01288">
    <property type="entry name" value="HPPK"/>
    <property type="match status" value="1"/>
</dbReference>
<dbReference type="NCBIfam" id="TIGR01498">
    <property type="entry name" value="folK"/>
    <property type="match status" value="1"/>
</dbReference>
<dbReference type="SUPFAM" id="SSF55083">
    <property type="entry name" value="6-hydroxymethyl-7,8-dihydropterin pyrophosphokinase, HPPK"/>
    <property type="match status" value="1"/>
</dbReference>
<keyword evidence="6" id="KW-0067">ATP-binding</keyword>
<evidence type="ECO:0000256" key="3">
    <source>
        <dbReference type="ARBA" id="ARBA00022679"/>
    </source>
</evidence>
<dbReference type="OrthoDB" id="9790168at2"/>
<dbReference type="GO" id="GO:0003848">
    <property type="term" value="F:2-amino-4-hydroxy-6-hydroxymethyldihydropteridine diphosphokinase activity"/>
    <property type="evidence" value="ECO:0007669"/>
    <property type="project" value="UniProtKB-EC"/>
</dbReference>
<gene>
    <name evidence="9" type="ORF">CLV44_12537</name>
</gene>
<dbReference type="GO" id="GO:0046654">
    <property type="term" value="P:tetrahydrofolate biosynthetic process"/>
    <property type="evidence" value="ECO:0007669"/>
    <property type="project" value="UniProtKB-UniPathway"/>
</dbReference>
<evidence type="ECO:0000256" key="4">
    <source>
        <dbReference type="ARBA" id="ARBA00022741"/>
    </source>
</evidence>
<comment type="pathway">
    <text evidence="1">Cofactor biosynthesis; tetrahydrofolate biosynthesis; 2-amino-4-hydroxy-6-hydroxymethyl-7,8-dihydropteridine diphosphate from 7,8-dihydroneopterin triphosphate: step 4/4.</text>
</comment>
<evidence type="ECO:0000256" key="6">
    <source>
        <dbReference type="ARBA" id="ARBA00022840"/>
    </source>
</evidence>
<dbReference type="CDD" id="cd00483">
    <property type="entry name" value="HPPK"/>
    <property type="match status" value="1"/>
</dbReference>
<proteinExistence type="predicted"/>
<keyword evidence="5 9" id="KW-0418">Kinase</keyword>
<dbReference type="UniPathway" id="UPA00077">
    <property type="reaction ID" value="UER00155"/>
</dbReference>
<reference evidence="9 10" key="1">
    <citation type="submission" date="2018-03" db="EMBL/GenBank/DDBJ databases">
        <title>Genomic Encyclopedia of Archaeal and Bacterial Type Strains, Phase II (KMG-II): from individual species to whole genera.</title>
        <authorList>
            <person name="Goeker M."/>
        </authorList>
    </citation>
    <scope>NUCLEOTIDE SEQUENCE [LARGE SCALE GENOMIC DNA]</scope>
    <source>
        <strain evidence="9 10">DSM 17586</strain>
    </source>
</reference>
<protein>
    <recommendedName>
        <fullName evidence="2">2-amino-4-hydroxy-6-hydroxymethyldihydropteridine diphosphokinase</fullName>
        <ecNumber evidence="2">2.7.6.3</ecNumber>
    </recommendedName>
</protein>
<evidence type="ECO:0000313" key="9">
    <source>
        <dbReference type="EMBL" id="PSL10863.1"/>
    </source>
</evidence>
<keyword evidence="7" id="KW-0289">Folate biosynthesis</keyword>
<dbReference type="InterPro" id="IPR000550">
    <property type="entry name" value="Hppk"/>
</dbReference>
<evidence type="ECO:0000256" key="5">
    <source>
        <dbReference type="ARBA" id="ARBA00022777"/>
    </source>
</evidence>
<dbReference type="AlphaFoldDB" id="A0A2P8EN11"/>
<dbReference type="GO" id="GO:0005524">
    <property type="term" value="F:ATP binding"/>
    <property type="evidence" value="ECO:0007669"/>
    <property type="project" value="UniProtKB-KW"/>
</dbReference>
<keyword evidence="10" id="KW-1185">Reference proteome</keyword>
<dbReference type="InterPro" id="IPR035907">
    <property type="entry name" value="Hppk_sf"/>
</dbReference>
<evidence type="ECO:0000259" key="8">
    <source>
        <dbReference type="Pfam" id="PF01288"/>
    </source>
</evidence>
<dbReference type="Gene3D" id="3.30.70.560">
    <property type="entry name" value="7,8-Dihydro-6-hydroxymethylpterin-pyrophosphokinase HPPK"/>
    <property type="match status" value="1"/>
</dbReference>
<dbReference type="Proteomes" id="UP000242133">
    <property type="component" value="Unassembled WGS sequence"/>
</dbReference>
<name>A0A2P8EN11_9GAMM</name>
<keyword evidence="3" id="KW-0808">Transferase</keyword>
<evidence type="ECO:0000256" key="7">
    <source>
        <dbReference type="ARBA" id="ARBA00022909"/>
    </source>
</evidence>
<evidence type="ECO:0000256" key="1">
    <source>
        <dbReference type="ARBA" id="ARBA00005051"/>
    </source>
</evidence>
<dbReference type="GO" id="GO:0046656">
    <property type="term" value="P:folic acid biosynthetic process"/>
    <property type="evidence" value="ECO:0007669"/>
    <property type="project" value="UniProtKB-KW"/>
</dbReference>
<evidence type="ECO:0000313" key="10">
    <source>
        <dbReference type="Proteomes" id="UP000242133"/>
    </source>
</evidence>
<dbReference type="EMBL" id="PYGI01000025">
    <property type="protein sequence ID" value="PSL10863.1"/>
    <property type="molecule type" value="Genomic_DNA"/>
</dbReference>
<organism evidence="9 10">
    <name type="scientific">Marinobacterium halophilum</name>
    <dbReference type="NCBI Taxonomy" id="267374"/>
    <lineage>
        <taxon>Bacteria</taxon>
        <taxon>Pseudomonadati</taxon>
        <taxon>Pseudomonadota</taxon>
        <taxon>Gammaproteobacteria</taxon>
        <taxon>Oceanospirillales</taxon>
        <taxon>Oceanospirillaceae</taxon>
        <taxon>Marinobacterium</taxon>
    </lineage>
</organism>
<sequence>MVRVYLSLGSNCERERYIRAALDALTARFGNLLISSVYESEAVGFSGDNFYNLVVGIDTALEVAELSAVLKQIEDDNGRDRSGPRFSGRTLDIDILTYAELDHPVDGVQLPRDEIVHNAFVLRPLAEIAADSCHPLSGETYADLWQGYDRPQQLWPIDFEWQGQRISRADSAIK</sequence>
<accession>A0A2P8EN11</accession>
<dbReference type="RefSeq" id="WP_106593046.1">
    <property type="nucleotide sequence ID" value="NZ_PYGI01000025.1"/>
</dbReference>
<dbReference type="GO" id="GO:0016301">
    <property type="term" value="F:kinase activity"/>
    <property type="evidence" value="ECO:0007669"/>
    <property type="project" value="UniProtKB-KW"/>
</dbReference>
<keyword evidence="4" id="KW-0547">Nucleotide-binding</keyword>
<comment type="caution">
    <text evidence="9">The sequence shown here is derived from an EMBL/GenBank/DDBJ whole genome shotgun (WGS) entry which is preliminary data.</text>
</comment>
<dbReference type="PANTHER" id="PTHR43071:SF2">
    <property type="entry name" value="2-AMINO-4-HYDROXY-6-HYDROXYMETHYLDIHYDROPTERIDINE PYROPHOSPHOKINASE"/>
    <property type="match status" value="1"/>
</dbReference>
<dbReference type="EC" id="2.7.6.3" evidence="2"/>
<dbReference type="PANTHER" id="PTHR43071">
    <property type="entry name" value="2-AMINO-4-HYDROXY-6-HYDROXYMETHYLDIHYDROPTERIDINE PYROPHOSPHOKINASE"/>
    <property type="match status" value="1"/>
</dbReference>